<dbReference type="InterPro" id="IPR035952">
    <property type="entry name" value="Rhomboid-like_sf"/>
</dbReference>
<feature type="transmembrane region" description="Helical" evidence="7">
    <location>
        <begin position="12"/>
        <end position="30"/>
    </location>
</feature>
<comment type="similarity">
    <text evidence="2">Belongs to the peptidase S54 family.</text>
</comment>
<protein>
    <submittedName>
        <fullName evidence="9">Rhomboid family intramembrane serine protease</fullName>
    </submittedName>
</protein>
<dbReference type="OrthoDB" id="9813074at2"/>
<dbReference type="PANTHER" id="PTHR43731">
    <property type="entry name" value="RHOMBOID PROTEASE"/>
    <property type="match status" value="1"/>
</dbReference>
<keyword evidence="4" id="KW-0378">Hydrolase</keyword>
<comment type="caution">
    <text evidence="9">The sequence shown here is derived from an EMBL/GenBank/DDBJ whole genome shotgun (WGS) entry which is preliminary data.</text>
</comment>
<keyword evidence="10" id="KW-1185">Reference proteome</keyword>
<feature type="transmembrane region" description="Helical" evidence="7">
    <location>
        <begin position="154"/>
        <end position="175"/>
    </location>
</feature>
<name>A0A418VYK2_9PROT</name>
<dbReference type="InterPro" id="IPR022764">
    <property type="entry name" value="Peptidase_S54_rhomboid_dom"/>
</dbReference>
<evidence type="ECO:0000256" key="1">
    <source>
        <dbReference type="ARBA" id="ARBA00004141"/>
    </source>
</evidence>
<dbReference type="Pfam" id="PF01694">
    <property type="entry name" value="Rhomboid"/>
    <property type="match status" value="1"/>
</dbReference>
<keyword evidence="9" id="KW-0645">Protease</keyword>
<feature type="transmembrane region" description="Helical" evidence="7">
    <location>
        <begin position="68"/>
        <end position="87"/>
    </location>
</feature>
<evidence type="ECO:0000256" key="7">
    <source>
        <dbReference type="SAM" id="Phobius"/>
    </source>
</evidence>
<proteinExistence type="inferred from homology"/>
<evidence type="ECO:0000256" key="2">
    <source>
        <dbReference type="ARBA" id="ARBA00009045"/>
    </source>
</evidence>
<reference evidence="9 10" key="1">
    <citation type="submission" date="2018-09" db="EMBL/GenBank/DDBJ databases">
        <authorList>
            <person name="Zhu H."/>
        </authorList>
    </citation>
    <scope>NUCLEOTIDE SEQUENCE [LARGE SCALE GENOMIC DNA]</scope>
    <source>
        <strain evidence="9 10">K2W22B-5</strain>
    </source>
</reference>
<evidence type="ECO:0000256" key="6">
    <source>
        <dbReference type="ARBA" id="ARBA00023136"/>
    </source>
</evidence>
<evidence type="ECO:0000313" key="10">
    <source>
        <dbReference type="Proteomes" id="UP000283458"/>
    </source>
</evidence>
<evidence type="ECO:0000256" key="4">
    <source>
        <dbReference type="ARBA" id="ARBA00022801"/>
    </source>
</evidence>
<dbReference type="GO" id="GO:0016020">
    <property type="term" value="C:membrane"/>
    <property type="evidence" value="ECO:0007669"/>
    <property type="project" value="UniProtKB-SubCell"/>
</dbReference>
<evidence type="ECO:0000256" key="5">
    <source>
        <dbReference type="ARBA" id="ARBA00022989"/>
    </source>
</evidence>
<evidence type="ECO:0000313" key="9">
    <source>
        <dbReference type="EMBL" id="RJF82232.1"/>
    </source>
</evidence>
<dbReference type="InterPro" id="IPR050925">
    <property type="entry name" value="Rhomboid_protease_S54"/>
</dbReference>
<keyword evidence="3 7" id="KW-0812">Transmembrane</keyword>
<dbReference type="Proteomes" id="UP000283458">
    <property type="component" value="Unassembled WGS sequence"/>
</dbReference>
<gene>
    <name evidence="9" type="ORF">D3877_19490</name>
</gene>
<feature type="domain" description="Peptidase S54 rhomboid" evidence="8">
    <location>
        <begin position="59"/>
        <end position="206"/>
    </location>
</feature>
<keyword evidence="6 7" id="KW-0472">Membrane</keyword>
<comment type="subcellular location">
    <subcellularLocation>
        <location evidence="1">Membrane</location>
        <topology evidence="1">Multi-pass membrane protein</topology>
    </subcellularLocation>
</comment>
<feature type="transmembrane region" description="Helical" evidence="7">
    <location>
        <begin position="99"/>
        <end position="119"/>
    </location>
</feature>
<evidence type="ECO:0000259" key="8">
    <source>
        <dbReference type="Pfam" id="PF01694"/>
    </source>
</evidence>
<keyword evidence="5 7" id="KW-1133">Transmembrane helix</keyword>
<dbReference type="RefSeq" id="WP_119832315.1">
    <property type="nucleotide sequence ID" value="NZ_QYUL01000002.1"/>
</dbReference>
<sequence length="210" mass="22250">MAVETRAARAAVPAYANRVMILTCVAAFVLNLPPERFAFVPAYFFGTVDLAGPLPTLALWRGLFGHPLIHADPAHLVSNMLALWLLGDAVENALGHGRYLALFLAGTVAGALSEGWLAVDRMAPLIGASGAICALMGAFLWVRPRARMWALPFLRLPVLWMVGVFAALNVAMVLFPPPADSPLAEVGWGAHAGGILAGLLLTPLLARIGR</sequence>
<feature type="transmembrane region" description="Helical" evidence="7">
    <location>
        <begin position="125"/>
        <end position="142"/>
    </location>
</feature>
<feature type="transmembrane region" description="Helical" evidence="7">
    <location>
        <begin position="187"/>
        <end position="206"/>
    </location>
</feature>
<dbReference type="AlphaFoldDB" id="A0A418VYK2"/>
<dbReference type="GO" id="GO:0006508">
    <property type="term" value="P:proteolysis"/>
    <property type="evidence" value="ECO:0007669"/>
    <property type="project" value="UniProtKB-KW"/>
</dbReference>
<dbReference type="PANTHER" id="PTHR43731:SF14">
    <property type="entry name" value="PRESENILIN-ASSOCIATED RHOMBOID-LIKE PROTEIN, MITOCHONDRIAL"/>
    <property type="match status" value="1"/>
</dbReference>
<dbReference type="GO" id="GO:0004252">
    <property type="term" value="F:serine-type endopeptidase activity"/>
    <property type="evidence" value="ECO:0007669"/>
    <property type="project" value="InterPro"/>
</dbReference>
<feature type="transmembrane region" description="Helical" evidence="7">
    <location>
        <begin position="42"/>
        <end position="62"/>
    </location>
</feature>
<evidence type="ECO:0000256" key="3">
    <source>
        <dbReference type="ARBA" id="ARBA00022692"/>
    </source>
</evidence>
<dbReference type="EMBL" id="QYUL01000002">
    <property type="protein sequence ID" value="RJF82232.1"/>
    <property type="molecule type" value="Genomic_DNA"/>
</dbReference>
<accession>A0A418VYK2</accession>
<organism evidence="9 10">
    <name type="scientific">Azospirillum cavernae</name>
    <dbReference type="NCBI Taxonomy" id="2320860"/>
    <lineage>
        <taxon>Bacteria</taxon>
        <taxon>Pseudomonadati</taxon>
        <taxon>Pseudomonadota</taxon>
        <taxon>Alphaproteobacteria</taxon>
        <taxon>Rhodospirillales</taxon>
        <taxon>Azospirillaceae</taxon>
        <taxon>Azospirillum</taxon>
    </lineage>
</organism>
<dbReference type="Gene3D" id="1.20.1540.10">
    <property type="entry name" value="Rhomboid-like"/>
    <property type="match status" value="1"/>
</dbReference>
<dbReference type="SUPFAM" id="SSF144091">
    <property type="entry name" value="Rhomboid-like"/>
    <property type="match status" value="1"/>
</dbReference>